<sequence length="578" mass="63574">MAQNSPFSFHCFVCYEEFTLEDRYPVVLPCGHTYVCCQCAQRLEKCMECRTPLYYYAPADNNAPHSPIAPSRSSWANSGRQRSAENRDPQIRKVKKRLPLPKNVVLLSLVEVTALSSSHDDWGKYSDSPREHSEHKSAAVGVEEIRNMGSMIDDDDDDDEEEKIKMGTSLAVGVAGTYAVAEKEGLDIYPERPAMQEQSVSLADEDIDTLLRISDSKEGSAGVDSPARLSYGDRVQVVSVDSGWAKLARGYGYVKADRQQLVKVGNSLDRACKLEAILRNLSKRKKELRLEQSDIDNQFIRMLNSLQASMEHDEDLTVIVAAAFSGNALDDASEVDVTPTAAYGEVRSRDTTAERDDIAIEKAQLQQRPPTPPFQNARLSCFAGRLFGDGDDGDNYASDRAVLPDMPTSSLLDFMPHQATLGALLPSISHPSPSAMRAGAQAWRERQGQIARGGSSGGINFRTGMSGHMGLLLGNHTRHPHDYLEDQYQPSVASHQNHGYGHSSSNHAHSYNNNHRPAYSGRLRMSSHTGLSSVRSKPSPVATSSILDSFTPMILRPSSTTSSRAEESRDQLHQAGSF</sequence>
<feature type="compositionally biased region" description="Low complexity" evidence="2">
    <location>
        <begin position="494"/>
        <end position="515"/>
    </location>
</feature>
<feature type="compositionally biased region" description="Polar residues" evidence="2">
    <location>
        <begin position="71"/>
        <end position="81"/>
    </location>
</feature>
<protein>
    <recommendedName>
        <fullName evidence="3">RING-type domain-containing protein</fullName>
    </recommendedName>
</protein>
<dbReference type="SMART" id="SM00184">
    <property type="entry name" value="RING"/>
    <property type="match status" value="1"/>
</dbReference>
<evidence type="ECO:0000259" key="3">
    <source>
        <dbReference type="PROSITE" id="PS50089"/>
    </source>
</evidence>
<accession>A0A1Z5JKK8</accession>
<comment type="caution">
    <text evidence="4">The sequence shown here is derived from an EMBL/GenBank/DDBJ whole genome shotgun (WGS) entry which is preliminary data.</text>
</comment>
<keyword evidence="5" id="KW-1185">Reference proteome</keyword>
<proteinExistence type="predicted"/>
<evidence type="ECO:0000256" key="2">
    <source>
        <dbReference type="SAM" id="MobiDB-lite"/>
    </source>
</evidence>
<name>A0A1Z5JKK8_FISSO</name>
<organism evidence="4 5">
    <name type="scientific">Fistulifera solaris</name>
    <name type="common">Oleaginous diatom</name>
    <dbReference type="NCBI Taxonomy" id="1519565"/>
    <lineage>
        <taxon>Eukaryota</taxon>
        <taxon>Sar</taxon>
        <taxon>Stramenopiles</taxon>
        <taxon>Ochrophyta</taxon>
        <taxon>Bacillariophyta</taxon>
        <taxon>Bacillariophyceae</taxon>
        <taxon>Bacillariophycidae</taxon>
        <taxon>Naviculales</taxon>
        <taxon>Naviculaceae</taxon>
        <taxon>Fistulifera</taxon>
    </lineage>
</organism>
<keyword evidence="1" id="KW-0863">Zinc-finger</keyword>
<dbReference type="EMBL" id="BDSP01000081">
    <property type="protein sequence ID" value="GAX14553.1"/>
    <property type="molecule type" value="Genomic_DNA"/>
</dbReference>
<dbReference type="SUPFAM" id="SSF57850">
    <property type="entry name" value="RING/U-box"/>
    <property type="match status" value="1"/>
</dbReference>
<dbReference type="OrthoDB" id="47482at2759"/>
<feature type="domain" description="RING-type" evidence="3">
    <location>
        <begin position="11"/>
        <end position="50"/>
    </location>
</feature>
<dbReference type="InterPro" id="IPR013083">
    <property type="entry name" value="Znf_RING/FYVE/PHD"/>
</dbReference>
<feature type="region of interest" description="Disordered" evidence="2">
    <location>
        <begin position="492"/>
        <end position="578"/>
    </location>
</feature>
<evidence type="ECO:0000313" key="5">
    <source>
        <dbReference type="Proteomes" id="UP000198406"/>
    </source>
</evidence>
<dbReference type="InParanoid" id="A0A1Z5JKK8"/>
<dbReference type="InterPro" id="IPR001841">
    <property type="entry name" value="Znf_RING"/>
</dbReference>
<evidence type="ECO:0000313" key="4">
    <source>
        <dbReference type="EMBL" id="GAX14553.1"/>
    </source>
</evidence>
<dbReference type="Gene3D" id="3.30.40.10">
    <property type="entry name" value="Zinc/RING finger domain, C3HC4 (zinc finger)"/>
    <property type="match status" value="1"/>
</dbReference>
<evidence type="ECO:0000256" key="1">
    <source>
        <dbReference type="PROSITE-ProRule" id="PRU00175"/>
    </source>
</evidence>
<dbReference type="AlphaFoldDB" id="A0A1Z5JKK8"/>
<dbReference type="Proteomes" id="UP000198406">
    <property type="component" value="Unassembled WGS sequence"/>
</dbReference>
<keyword evidence="1" id="KW-0862">Zinc</keyword>
<feature type="compositionally biased region" description="Basic and acidic residues" evidence="2">
    <location>
        <begin position="82"/>
        <end position="91"/>
    </location>
</feature>
<reference evidence="4 5" key="1">
    <citation type="journal article" date="2015" name="Plant Cell">
        <title>Oil accumulation by the oleaginous diatom Fistulifera solaris as revealed by the genome and transcriptome.</title>
        <authorList>
            <person name="Tanaka T."/>
            <person name="Maeda Y."/>
            <person name="Veluchamy A."/>
            <person name="Tanaka M."/>
            <person name="Abida H."/>
            <person name="Marechal E."/>
            <person name="Bowler C."/>
            <person name="Muto M."/>
            <person name="Sunaga Y."/>
            <person name="Tanaka M."/>
            <person name="Yoshino T."/>
            <person name="Taniguchi T."/>
            <person name="Fukuda Y."/>
            <person name="Nemoto M."/>
            <person name="Matsumoto M."/>
            <person name="Wong P.S."/>
            <person name="Aburatani S."/>
            <person name="Fujibuchi W."/>
        </authorList>
    </citation>
    <scope>NUCLEOTIDE SEQUENCE [LARGE SCALE GENOMIC DNA]</scope>
    <source>
        <strain evidence="4 5">JPCC DA0580</strain>
    </source>
</reference>
<dbReference type="GO" id="GO:0008270">
    <property type="term" value="F:zinc ion binding"/>
    <property type="evidence" value="ECO:0007669"/>
    <property type="project" value="UniProtKB-KW"/>
</dbReference>
<dbReference type="PROSITE" id="PS50089">
    <property type="entry name" value="ZF_RING_2"/>
    <property type="match status" value="1"/>
</dbReference>
<dbReference type="Pfam" id="PF13920">
    <property type="entry name" value="zf-C3HC4_3"/>
    <property type="match status" value="1"/>
</dbReference>
<keyword evidence="1" id="KW-0479">Metal-binding</keyword>
<gene>
    <name evidence="4" type="ORF">FisN_6Lh331</name>
</gene>
<feature type="region of interest" description="Disordered" evidence="2">
    <location>
        <begin position="67"/>
        <end position="94"/>
    </location>
</feature>
<feature type="compositionally biased region" description="Polar residues" evidence="2">
    <location>
        <begin position="526"/>
        <end position="548"/>
    </location>
</feature>